<evidence type="ECO:0000313" key="5">
    <source>
        <dbReference type="Proteomes" id="UP000199041"/>
    </source>
</evidence>
<dbReference type="PANTHER" id="PTHR12526">
    <property type="entry name" value="GLYCOSYLTRANSFERASE"/>
    <property type="match status" value="1"/>
</dbReference>
<organism evidence="4 5">
    <name type="scientific">Arachidicoccus rhizosphaerae</name>
    <dbReference type="NCBI Taxonomy" id="551991"/>
    <lineage>
        <taxon>Bacteria</taxon>
        <taxon>Pseudomonadati</taxon>
        <taxon>Bacteroidota</taxon>
        <taxon>Chitinophagia</taxon>
        <taxon>Chitinophagales</taxon>
        <taxon>Chitinophagaceae</taxon>
        <taxon>Arachidicoccus</taxon>
    </lineage>
</organism>
<gene>
    <name evidence="4" type="ORF">SAMN05192529_101213</name>
</gene>
<sequence>MKKIIFSVTNDLVYDQRMQKICTSLATSGFEILLLGFNKKNSKPLGQKKFKQHRLGLLFQKGPLFFIETNIRLFFYLLFHKADILVADDLDTALPVLFASVIRRTIRVFDAHELFCEMHDIISRPRIYKLWKAIERFCQPRFPLGYTENEGYAAAYHKMYGVHYFIIMNSPYLKEAPPLTPKDEHSLIYQGVIEKGRGFEGLVPAMQKVNAHVTICGSGGFLPEVKKEVHERKLTDKFDFKGFVLPEQLSQYTRQAYVGLNLNDNLGASFYLSLSNRFFDYMHAGIPQLTMNYPENKKINDVFEIGILIDDLHPDTIARGLNTLLTDKALYARLQQNCLQAREIYNWNTEEKKLIHFYKGLK</sequence>
<feature type="domain" description="Glycosyl transferase family 1" evidence="3">
    <location>
        <begin position="179"/>
        <end position="337"/>
    </location>
</feature>
<evidence type="ECO:0000256" key="1">
    <source>
        <dbReference type="ARBA" id="ARBA00022676"/>
    </source>
</evidence>
<dbReference type="SUPFAM" id="SSF53756">
    <property type="entry name" value="UDP-Glycosyltransferase/glycogen phosphorylase"/>
    <property type="match status" value="1"/>
</dbReference>
<dbReference type="STRING" id="551991.SAMN05192529_101213"/>
<dbReference type="AlphaFoldDB" id="A0A1H3VK18"/>
<name>A0A1H3VK18_9BACT</name>
<protein>
    <submittedName>
        <fullName evidence="4">Glycosyltransferase involved in cell wall bisynthesis</fullName>
    </submittedName>
</protein>
<proteinExistence type="predicted"/>
<dbReference type="PANTHER" id="PTHR12526:SF629">
    <property type="entry name" value="TEICHURONIC ACID BIOSYNTHESIS GLYCOSYLTRANSFERASE TUAH-RELATED"/>
    <property type="match status" value="1"/>
</dbReference>
<dbReference type="GO" id="GO:0016757">
    <property type="term" value="F:glycosyltransferase activity"/>
    <property type="evidence" value="ECO:0007669"/>
    <property type="project" value="UniProtKB-KW"/>
</dbReference>
<dbReference type="InterPro" id="IPR001296">
    <property type="entry name" value="Glyco_trans_1"/>
</dbReference>
<keyword evidence="5" id="KW-1185">Reference proteome</keyword>
<dbReference type="Proteomes" id="UP000199041">
    <property type="component" value="Unassembled WGS sequence"/>
</dbReference>
<evidence type="ECO:0000259" key="3">
    <source>
        <dbReference type="Pfam" id="PF00534"/>
    </source>
</evidence>
<evidence type="ECO:0000256" key="2">
    <source>
        <dbReference type="ARBA" id="ARBA00022679"/>
    </source>
</evidence>
<dbReference type="OrthoDB" id="9813214at2"/>
<dbReference type="Gene3D" id="3.40.50.2000">
    <property type="entry name" value="Glycogen Phosphorylase B"/>
    <property type="match status" value="1"/>
</dbReference>
<reference evidence="4 5" key="1">
    <citation type="submission" date="2016-10" db="EMBL/GenBank/DDBJ databases">
        <authorList>
            <person name="de Groot N.N."/>
        </authorList>
    </citation>
    <scope>NUCLEOTIDE SEQUENCE [LARGE SCALE GENOMIC DNA]</scope>
    <source>
        <strain evidence="4 5">Vu-144</strain>
    </source>
</reference>
<keyword evidence="1" id="KW-0328">Glycosyltransferase</keyword>
<accession>A0A1H3VK18</accession>
<dbReference type="Pfam" id="PF00534">
    <property type="entry name" value="Glycos_transf_1"/>
    <property type="match status" value="1"/>
</dbReference>
<keyword evidence="2 4" id="KW-0808">Transferase</keyword>
<dbReference type="EMBL" id="FNQY01000001">
    <property type="protein sequence ID" value="SDZ75021.1"/>
    <property type="molecule type" value="Genomic_DNA"/>
</dbReference>
<evidence type="ECO:0000313" key="4">
    <source>
        <dbReference type="EMBL" id="SDZ75021.1"/>
    </source>
</evidence>
<dbReference type="RefSeq" id="WP_091392270.1">
    <property type="nucleotide sequence ID" value="NZ_FNQY01000001.1"/>
</dbReference>